<comment type="similarity">
    <text evidence="8">Belongs to the binding-protein-dependent transport system permease family.</text>
</comment>
<feature type="transmembrane region" description="Helical" evidence="8">
    <location>
        <begin position="480"/>
        <end position="499"/>
    </location>
</feature>
<feature type="transmembrane region" description="Helical" evidence="8">
    <location>
        <begin position="414"/>
        <end position="431"/>
    </location>
</feature>
<reference evidence="10" key="1">
    <citation type="submission" date="2019-04" db="EMBL/GenBank/DDBJ databases">
        <title>Evolution of Biomass-Degrading Anaerobic Consortia Revealed by Metagenomics.</title>
        <authorList>
            <person name="Peng X."/>
        </authorList>
    </citation>
    <scope>NUCLEOTIDE SEQUENCE</scope>
    <source>
        <strain evidence="10">SIG551</strain>
    </source>
</reference>
<dbReference type="RefSeq" id="WP_326840407.1">
    <property type="nucleotide sequence ID" value="NZ_SVNY01000003.1"/>
</dbReference>
<feature type="domain" description="ABC transmembrane type-1" evidence="9">
    <location>
        <begin position="57"/>
        <end position="263"/>
    </location>
</feature>
<dbReference type="PANTHER" id="PTHR43357:SF4">
    <property type="entry name" value="INNER MEMBRANE ABC TRANSPORTER PERMEASE PROTEIN YDCV"/>
    <property type="match status" value="1"/>
</dbReference>
<organism evidence="10 11">
    <name type="scientific">Faecalispora sporosphaeroides</name>
    <dbReference type="NCBI Taxonomy" id="1549"/>
    <lineage>
        <taxon>Bacteria</taxon>
        <taxon>Bacillati</taxon>
        <taxon>Bacillota</taxon>
        <taxon>Clostridia</taxon>
        <taxon>Eubacteriales</taxon>
        <taxon>Oscillospiraceae</taxon>
        <taxon>Faecalispora</taxon>
    </lineage>
</organism>
<evidence type="ECO:0000256" key="2">
    <source>
        <dbReference type="ARBA" id="ARBA00022448"/>
    </source>
</evidence>
<evidence type="ECO:0000256" key="8">
    <source>
        <dbReference type="RuleBase" id="RU363032"/>
    </source>
</evidence>
<dbReference type="Pfam" id="PF00528">
    <property type="entry name" value="BPD_transp_1"/>
    <property type="match status" value="2"/>
</dbReference>
<keyword evidence="7 8" id="KW-0472">Membrane</keyword>
<dbReference type="Proteomes" id="UP000754750">
    <property type="component" value="Unassembled WGS sequence"/>
</dbReference>
<comment type="caution">
    <text evidence="10">The sequence shown here is derived from an EMBL/GenBank/DDBJ whole genome shotgun (WGS) entry which is preliminary data.</text>
</comment>
<feature type="transmembrane region" description="Helical" evidence="8">
    <location>
        <begin position="61"/>
        <end position="85"/>
    </location>
</feature>
<dbReference type="PROSITE" id="PS50928">
    <property type="entry name" value="ABC_TM1"/>
    <property type="match status" value="2"/>
</dbReference>
<dbReference type="Gene3D" id="1.10.3720.10">
    <property type="entry name" value="MetI-like"/>
    <property type="match status" value="2"/>
</dbReference>
<feature type="transmembrane region" description="Helical" evidence="8">
    <location>
        <begin position="92"/>
        <end position="116"/>
    </location>
</feature>
<evidence type="ECO:0000313" key="11">
    <source>
        <dbReference type="Proteomes" id="UP000754750"/>
    </source>
</evidence>
<evidence type="ECO:0000256" key="3">
    <source>
        <dbReference type="ARBA" id="ARBA00022475"/>
    </source>
</evidence>
<evidence type="ECO:0000259" key="9">
    <source>
        <dbReference type="PROSITE" id="PS50928"/>
    </source>
</evidence>
<evidence type="ECO:0000256" key="1">
    <source>
        <dbReference type="ARBA" id="ARBA00004429"/>
    </source>
</evidence>
<evidence type="ECO:0000256" key="7">
    <source>
        <dbReference type="ARBA" id="ARBA00023136"/>
    </source>
</evidence>
<dbReference type="SUPFAM" id="SSF161098">
    <property type="entry name" value="MetI-like"/>
    <property type="match status" value="2"/>
</dbReference>
<dbReference type="PANTHER" id="PTHR43357">
    <property type="entry name" value="INNER MEMBRANE ABC TRANSPORTER PERMEASE PROTEIN YDCV"/>
    <property type="match status" value="1"/>
</dbReference>
<evidence type="ECO:0000256" key="4">
    <source>
        <dbReference type="ARBA" id="ARBA00022519"/>
    </source>
</evidence>
<dbReference type="GO" id="GO:0005886">
    <property type="term" value="C:plasma membrane"/>
    <property type="evidence" value="ECO:0007669"/>
    <property type="project" value="UniProtKB-SubCell"/>
</dbReference>
<evidence type="ECO:0000256" key="6">
    <source>
        <dbReference type="ARBA" id="ARBA00022989"/>
    </source>
</evidence>
<feature type="transmembrane region" description="Helical" evidence="8">
    <location>
        <begin position="241"/>
        <end position="267"/>
    </location>
</feature>
<keyword evidence="2 8" id="KW-0813">Transport</keyword>
<dbReference type="EMBL" id="SVNY01000003">
    <property type="protein sequence ID" value="MBE6833567.1"/>
    <property type="molecule type" value="Genomic_DNA"/>
</dbReference>
<dbReference type="InterPro" id="IPR000515">
    <property type="entry name" value="MetI-like"/>
</dbReference>
<dbReference type="InterPro" id="IPR035906">
    <property type="entry name" value="MetI-like_sf"/>
</dbReference>
<dbReference type="AlphaFoldDB" id="A0A928Q585"/>
<accession>A0A928Q585</accession>
<keyword evidence="4" id="KW-0997">Cell inner membrane</keyword>
<feature type="transmembrane region" description="Helical" evidence="8">
    <location>
        <begin position="353"/>
        <end position="372"/>
    </location>
</feature>
<feature type="transmembrane region" description="Helical" evidence="8">
    <location>
        <begin position="136"/>
        <end position="157"/>
    </location>
</feature>
<protein>
    <submittedName>
        <fullName evidence="10">Iron ABC transporter permease</fullName>
    </submittedName>
</protein>
<keyword evidence="6 8" id="KW-1133">Transmembrane helix</keyword>
<dbReference type="GO" id="GO:0055085">
    <property type="term" value="P:transmembrane transport"/>
    <property type="evidence" value="ECO:0007669"/>
    <property type="project" value="InterPro"/>
</dbReference>
<keyword evidence="3" id="KW-1003">Cell membrane</keyword>
<keyword evidence="5 8" id="KW-0812">Transmembrane</keyword>
<feature type="transmembrane region" description="Helical" evidence="8">
    <location>
        <begin position="293"/>
        <end position="318"/>
    </location>
</feature>
<evidence type="ECO:0000256" key="5">
    <source>
        <dbReference type="ARBA" id="ARBA00022692"/>
    </source>
</evidence>
<sequence length="576" mass="62705">MKKRNLMLQTVGCVAVAFLFLVPLWRLVLMSFTQHDGSFSFGNYTALLQEPRTLRAIGNTVVISLAATALSTVLGVLFAFVVAYLNIRRKKLLELLVLAPFIIPSYVITISWTSALAGNGEVNRLLRLLHLGPVNLYSLGGIIFILGICNIPLVYLTTVNMLRKIPRDLEWAARASGCGQWETLLRINLRQAAPAIIGGSVLAFLSCIDNFSVPAFLGIPASIPVLSTYIYEKAISFGSQAFSMASALAVMLSVVAIAGSLGISAFSQKEKQADSIRADFSERILLKDKTRRWVEWISIGVFAVIDLVPLLTMTAASFQDLYGQSFSLKNFSLQNYRFLFTNSGISSAVGNSLMLSLVTCAVCILVGTAAAYQKLHGSGPAVRLLEACSSLTYAIPGIVLALAMIFHWSAIPGVYGSIQILLVSYVTRYLILQVKGSSAAMLSVHPSLEEAAHVSGSGNARMWKRILVPLLFRQTISSSLLIFVSALTEMTLSSILASAGTKTIGLSVFNLQQSGDYNLAYAFSVLIVLLIVCGYALVQYVCREPVKKEKREKRRNAGLLRLYPLKASQKMEESVL</sequence>
<feature type="transmembrane region" description="Helical" evidence="8">
    <location>
        <begin position="519"/>
        <end position="542"/>
    </location>
</feature>
<feature type="domain" description="ABC transmembrane type-1" evidence="9">
    <location>
        <begin position="349"/>
        <end position="538"/>
    </location>
</feature>
<evidence type="ECO:0000313" key="10">
    <source>
        <dbReference type="EMBL" id="MBE6833567.1"/>
    </source>
</evidence>
<feature type="transmembrane region" description="Helical" evidence="8">
    <location>
        <begin position="384"/>
        <end position="408"/>
    </location>
</feature>
<name>A0A928Q585_9FIRM</name>
<comment type="subcellular location">
    <subcellularLocation>
        <location evidence="1">Cell inner membrane</location>
        <topology evidence="1">Multi-pass membrane protein</topology>
    </subcellularLocation>
    <subcellularLocation>
        <location evidence="8">Cell membrane</location>
        <topology evidence="8">Multi-pass membrane protein</topology>
    </subcellularLocation>
</comment>
<dbReference type="CDD" id="cd06261">
    <property type="entry name" value="TM_PBP2"/>
    <property type="match status" value="2"/>
</dbReference>
<proteinExistence type="inferred from homology"/>
<gene>
    <name evidence="10" type="ORF">E7512_08315</name>
</gene>